<dbReference type="AlphaFoldDB" id="D1CIH3"/>
<accession>D1CIH3</accession>
<dbReference type="Pfam" id="PF00480">
    <property type="entry name" value="ROK"/>
    <property type="match status" value="1"/>
</dbReference>
<dbReference type="OrthoDB" id="9796533at2"/>
<dbReference type="PANTHER" id="PTHR18964:SF149">
    <property type="entry name" value="BIFUNCTIONAL UDP-N-ACETYLGLUCOSAMINE 2-EPIMERASE_N-ACETYLMANNOSAMINE KINASE"/>
    <property type="match status" value="1"/>
</dbReference>
<dbReference type="Pfam" id="PF13412">
    <property type="entry name" value="HTH_24"/>
    <property type="match status" value="1"/>
</dbReference>
<organism evidence="2 3">
    <name type="scientific">Thermobaculum terrenum (strain ATCC BAA-798 / CCMEE 7001 / YNP1)</name>
    <dbReference type="NCBI Taxonomy" id="525904"/>
    <lineage>
        <taxon>Bacteria</taxon>
        <taxon>Bacillati</taxon>
        <taxon>Chloroflexota</taxon>
        <taxon>Chloroflexia</taxon>
        <taxon>Candidatus Thermobaculales</taxon>
        <taxon>Candidatus Thermobaculaceae</taxon>
        <taxon>Thermobaculum</taxon>
    </lineage>
</organism>
<dbReference type="SUPFAM" id="SSF53067">
    <property type="entry name" value="Actin-like ATPase domain"/>
    <property type="match status" value="1"/>
</dbReference>
<protein>
    <submittedName>
        <fullName evidence="2">ROK family protein</fullName>
    </submittedName>
</protein>
<dbReference type="Proteomes" id="UP000000323">
    <property type="component" value="Chromosome 2"/>
</dbReference>
<dbReference type="Gene3D" id="1.10.10.10">
    <property type="entry name" value="Winged helix-like DNA-binding domain superfamily/Winged helix DNA-binding domain"/>
    <property type="match status" value="1"/>
</dbReference>
<evidence type="ECO:0000313" key="2">
    <source>
        <dbReference type="EMBL" id="ACZ43544.1"/>
    </source>
</evidence>
<sequence>MPTGKHTGDQALVRELNLSIVLNVLREHSPLSRASLAAITGLNRATVSSLINELTRAGLVWEVGIEATDDVGRPGRLLELDPHAGRIIGMEVGVDFIALAIADFSSQIIWKRWVELTDGKSPEEVLGLAADLIQEGVELTDKEYGQVLGLGVGVPGLVDVPRGHLLFAPNLGWRDVPVRSMFEERFPFTVYVENEANMAALGESYFGVARGYNCVLYISAGVGVGGGIVLGGQIMRGAMGFSGEVGHMTMVEDGPICGCGNRGCWETLASESALVRRMLEALRRAGETPSWARDDHLTVPTVLEAARAGDRLARGVLNEVARDVGLGIANLVNVLNPEIVVLGGMLSMGGDLMLPTIRETLEHRGLRWLVQPLRLELAALGRESCVLGGIATVYDRVLSQPVEAIPKVAQGRRRTSIP</sequence>
<dbReference type="InterPro" id="IPR043129">
    <property type="entry name" value="ATPase_NBD"/>
</dbReference>
<dbReference type="RefSeq" id="WP_012876575.1">
    <property type="nucleotide sequence ID" value="NC_013526.1"/>
</dbReference>
<dbReference type="PANTHER" id="PTHR18964">
    <property type="entry name" value="ROK (REPRESSOR, ORF, KINASE) FAMILY"/>
    <property type="match status" value="1"/>
</dbReference>
<reference evidence="3" key="1">
    <citation type="journal article" date="2010" name="Stand. Genomic Sci.">
        <title>Complete genome sequence of 'Thermobaculum terrenum' type strain (YNP1).</title>
        <authorList>
            <person name="Kiss H."/>
            <person name="Cleland D."/>
            <person name="Lapidus A."/>
            <person name="Lucas S."/>
            <person name="Glavina Del Rio T."/>
            <person name="Nolan M."/>
            <person name="Tice H."/>
            <person name="Han C."/>
            <person name="Goodwin L."/>
            <person name="Pitluck S."/>
            <person name="Liolios K."/>
            <person name="Ivanova N."/>
            <person name="Mavromatis K."/>
            <person name="Ovchinnikova G."/>
            <person name="Pati A."/>
            <person name="Chen A."/>
            <person name="Palaniappan K."/>
            <person name="Land M."/>
            <person name="Hauser L."/>
            <person name="Chang Y."/>
            <person name="Jeffries C."/>
            <person name="Lu M."/>
            <person name="Brettin T."/>
            <person name="Detter J."/>
            <person name="Goker M."/>
            <person name="Tindall B."/>
            <person name="Beck B."/>
            <person name="McDermott T."/>
            <person name="Woyke T."/>
            <person name="Bristow J."/>
            <person name="Eisen J."/>
            <person name="Markowitz V."/>
            <person name="Hugenholtz P."/>
            <person name="Kyrpides N."/>
            <person name="Klenk H."/>
            <person name="Cheng J."/>
        </authorList>
    </citation>
    <scope>NUCLEOTIDE SEQUENCE [LARGE SCALE GENOMIC DNA]</scope>
    <source>
        <strain evidence="3">ATCC BAA-798 / YNP1</strain>
    </source>
</reference>
<dbReference type="InterPro" id="IPR000600">
    <property type="entry name" value="ROK"/>
</dbReference>
<dbReference type="CDD" id="cd24076">
    <property type="entry name" value="ASKHA_ATPase_ROK_BsXylR-like"/>
    <property type="match status" value="1"/>
</dbReference>
<dbReference type="InterPro" id="IPR036390">
    <property type="entry name" value="WH_DNA-bd_sf"/>
</dbReference>
<dbReference type="SUPFAM" id="SSF46785">
    <property type="entry name" value="Winged helix' DNA-binding domain"/>
    <property type="match status" value="1"/>
</dbReference>
<dbReference type="EMBL" id="CP001826">
    <property type="protein sequence ID" value="ACZ43544.1"/>
    <property type="molecule type" value="Genomic_DNA"/>
</dbReference>
<comment type="similarity">
    <text evidence="1">Belongs to the ROK (NagC/XylR) family.</text>
</comment>
<evidence type="ECO:0000313" key="3">
    <source>
        <dbReference type="Proteomes" id="UP000000323"/>
    </source>
</evidence>
<keyword evidence="3" id="KW-1185">Reference proteome</keyword>
<dbReference type="HOGENOM" id="CLU_036604_13_2_0"/>
<dbReference type="STRING" id="525904.Tter_2656"/>
<dbReference type="eggNOG" id="COG1940">
    <property type="taxonomic scope" value="Bacteria"/>
</dbReference>
<dbReference type="KEGG" id="ttr:Tter_2656"/>
<evidence type="ECO:0000256" key="1">
    <source>
        <dbReference type="ARBA" id="ARBA00006479"/>
    </source>
</evidence>
<gene>
    <name evidence="2" type="ordered locus">Tter_2656</name>
</gene>
<dbReference type="Gene3D" id="3.30.420.40">
    <property type="match status" value="2"/>
</dbReference>
<proteinExistence type="inferred from homology"/>
<name>D1CIH3_THET1</name>
<dbReference type="InterPro" id="IPR036388">
    <property type="entry name" value="WH-like_DNA-bd_sf"/>
</dbReference>